<dbReference type="InParanoid" id="F6I438"/>
<sequence length="76" mass="8310">MILLVSGFEGLMLCRQDAARSATKGICGAHSMEEAEALCDRIGVLADGCLQCIANPARDEDESELRRRRSEEAEKI</sequence>
<proteinExistence type="predicted"/>
<gene>
    <name evidence="1" type="ordered locus">VIT_18s0041g02300</name>
</gene>
<accession>F6I438</accession>
<evidence type="ECO:0000313" key="2">
    <source>
        <dbReference type="Proteomes" id="UP000009183"/>
    </source>
</evidence>
<dbReference type="PaxDb" id="29760-VIT_18s0041g02300.t01"/>
<name>F6I438_VITVI</name>
<organism evidence="1 2">
    <name type="scientific">Vitis vinifera</name>
    <name type="common">Grape</name>
    <dbReference type="NCBI Taxonomy" id="29760"/>
    <lineage>
        <taxon>Eukaryota</taxon>
        <taxon>Viridiplantae</taxon>
        <taxon>Streptophyta</taxon>
        <taxon>Embryophyta</taxon>
        <taxon>Tracheophyta</taxon>
        <taxon>Spermatophyta</taxon>
        <taxon>Magnoliopsida</taxon>
        <taxon>eudicotyledons</taxon>
        <taxon>Gunneridae</taxon>
        <taxon>Pentapetalae</taxon>
        <taxon>rosids</taxon>
        <taxon>Vitales</taxon>
        <taxon>Vitaceae</taxon>
        <taxon>Viteae</taxon>
        <taxon>Vitis</taxon>
    </lineage>
</organism>
<evidence type="ECO:0000313" key="1">
    <source>
        <dbReference type="EMBL" id="CCB61618.1"/>
    </source>
</evidence>
<dbReference type="AlphaFoldDB" id="F6I438"/>
<dbReference type="Proteomes" id="UP000009183">
    <property type="component" value="Chromosome 18"/>
</dbReference>
<dbReference type="EMBL" id="FN596744">
    <property type="protein sequence ID" value="CCB61618.1"/>
    <property type="molecule type" value="Genomic_DNA"/>
</dbReference>
<dbReference type="HOGENOM" id="CLU_2659570_0_0_1"/>
<keyword evidence="2" id="KW-1185">Reference proteome</keyword>
<reference evidence="2" key="1">
    <citation type="journal article" date="2007" name="Nature">
        <title>The grapevine genome sequence suggests ancestral hexaploidization in major angiosperm phyla.</title>
        <authorList>
            <consortium name="The French-Italian Public Consortium for Grapevine Genome Characterization."/>
            <person name="Jaillon O."/>
            <person name="Aury J.-M."/>
            <person name="Noel B."/>
            <person name="Policriti A."/>
            <person name="Clepet C."/>
            <person name="Casagrande A."/>
            <person name="Choisne N."/>
            <person name="Aubourg S."/>
            <person name="Vitulo N."/>
            <person name="Jubin C."/>
            <person name="Vezzi A."/>
            <person name="Legeai F."/>
            <person name="Hugueney P."/>
            <person name="Dasilva C."/>
            <person name="Horner D."/>
            <person name="Mica E."/>
            <person name="Jublot D."/>
            <person name="Poulain J."/>
            <person name="Bruyere C."/>
            <person name="Billault A."/>
            <person name="Segurens B."/>
            <person name="Gouyvenoux M."/>
            <person name="Ugarte E."/>
            <person name="Cattonaro F."/>
            <person name="Anthouard V."/>
            <person name="Vico V."/>
            <person name="Del Fabbro C."/>
            <person name="Alaux M."/>
            <person name="Di Gaspero G."/>
            <person name="Dumas V."/>
            <person name="Felice N."/>
            <person name="Paillard S."/>
            <person name="Juman I."/>
            <person name="Moroldo M."/>
            <person name="Scalabrin S."/>
            <person name="Canaguier A."/>
            <person name="Le Clainche I."/>
            <person name="Malacrida G."/>
            <person name="Durand E."/>
            <person name="Pesole G."/>
            <person name="Laucou V."/>
            <person name="Chatelet P."/>
            <person name="Merdinoglu D."/>
            <person name="Delledonne M."/>
            <person name="Pezzotti M."/>
            <person name="Lecharny A."/>
            <person name="Scarpelli C."/>
            <person name="Artiguenave F."/>
            <person name="Pe M.E."/>
            <person name="Valle G."/>
            <person name="Morgante M."/>
            <person name="Caboche M."/>
            <person name="Adam-Blondon A.-F."/>
            <person name="Weissenbach J."/>
            <person name="Quetier F."/>
            <person name="Wincker P."/>
        </authorList>
    </citation>
    <scope>NUCLEOTIDE SEQUENCE [LARGE SCALE GENOMIC DNA]</scope>
    <source>
        <strain evidence="2">cv. Pinot noir / PN40024</strain>
    </source>
</reference>
<protein>
    <submittedName>
        <fullName evidence="1">Uncharacterized protein</fullName>
    </submittedName>
</protein>